<gene>
    <name evidence="3" type="ORF">AVDCRST_MAG76-3518</name>
</gene>
<dbReference type="CDD" id="cd02440">
    <property type="entry name" value="AdoMet_MTases"/>
    <property type="match status" value="1"/>
</dbReference>
<dbReference type="PIRSF" id="PIRSF004553">
    <property type="entry name" value="CHP00095"/>
    <property type="match status" value="1"/>
</dbReference>
<protein>
    <submittedName>
        <fullName evidence="3">16S rRNA (Guanine(966)-N(2))-methyltransferase</fullName>
        <ecNumber evidence="3">2.1.1.171</ecNumber>
    </submittedName>
</protein>
<dbReference type="SUPFAM" id="SSF53335">
    <property type="entry name" value="S-adenosyl-L-methionine-dependent methyltransferases"/>
    <property type="match status" value="1"/>
</dbReference>
<dbReference type="GO" id="GO:0052913">
    <property type="term" value="F:16S rRNA (guanine(966)-N(2))-methyltransferase activity"/>
    <property type="evidence" value="ECO:0007669"/>
    <property type="project" value="UniProtKB-EC"/>
</dbReference>
<evidence type="ECO:0000256" key="1">
    <source>
        <dbReference type="ARBA" id="ARBA00022603"/>
    </source>
</evidence>
<dbReference type="Gene3D" id="3.40.50.150">
    <property type="entry name" value="Vaccinia Virus protein VP39"/>
    <property type="match status" value="1"/>
</dbReference>
<dbReference type="PANTHER" id="PTHR43542:SF1">
    <property type="entry name" value="METHYLTRANSFERASE"/>
    <property type="match status" value="1"/>
</dbReference>
<reference evidence="3" key="1">
    <citation type="submission" date="2020-02" db="EMBL/GenBank/DDBJ databases">
        <authorList>
            <person name="Meier V. D."/>
        </authorList>
    </citation>
    <scope>NUCLEOTIDE SEQUENCE</scope>
    <source>
        <strain evidence="3">AVDCRST_MAG76</strain>
    </source>
</reference>
<dbReference type="EMBL" id="CADCSZ010000209">
    <property type="protein sequence ID" value="CAA9273507.1"/>
    <property type="molecule type" value="Genomic_DNA"/>
</dbReference>
<dbReference type="InterPro" id="IPR002052">
    <property type="entry name" value="DNA_methylase_N6_adenine_CS"/>
</dbReference>
<dbReference type="PANTHER" id="PTHR43542">
    <property type="entry name" value="METHYLTRANSFERASE"/>
    <property type="match status" value="1"/>
</dbReference>
<evidence type="ECO:0000256" key="2">
    <source>
        <dbReference type="ARBA" id="ARBA00022679"/>
    </source>
</evidence>
<accession>A0A6J4JAF0</accession>
<dbReference type="PROSITE" id="PS00092">
    <property type="entry name" value="N6_MTASE"/>
    <property type="match status" value="1"/>
</dbReference>
<dbReference type="InterPro" id="IPR029063">
    <property type="entry name" value="SAM-dependent_MTases_sf"/>
</dbReference>
<keyword evidence="1 3" id="KW-0489">Methyltransferase</keyword>
<evidence type="ECO:0000313" key="3">
    <source>
        <dbReference type="EMBL" id="CAA9273507.1"/>
    </source>
</evidence>
<dbReference type="EC" id="2.1.1.171" evidence="3"/>
<dbReference type="Pfam" id="PF03602">
    <property type="entry name" value="Cons_hypoth95"/>
    <property type="match status" value="1"/>
</dbReference>
<organism evidence="3">
    <name type="scientific">uncultured Acidimicrobiales bacterium</name>
    <dbReference type="NCBI Taxonomy" id="310071"/>
    <lineage>
        <taxon>Bacteria</taxon>
        <taxon>Bacillati</taxon>
        <taxon>Actinomycetota</taxon>
        <taxon>Acidimicrobiia</taxon>
        <taxon>Acidimicrobiales</taxon>
        <taxon>environmental samples</taxon>
    </lineage>
</organism>
<dbReference type="InterPro" id="IPR004398">
    <property type="entry name" value="RNA_MeTrfase_RsmD"/>
</dbReference>
<dbReference type="AlphaFoldDB" id="A0A6J4JAF0"/>
<proteinExistence type="predicted"/>
<dbReference type="GO" id="GO:0003676">
    <property type="term" value="F:nucleic acid binding"/>
    <property type="evidence" value="ECO:0007669"/>
    <property type="project" value="InterPro"/>
</dbReference>
<sequence>MPSVPPAEPLRVIAGQAKGRRLAAPAGRDVRPTADRVREALFSMLEVHLGGLEGLRVADLACGSGALGIEALSRGAERCTFVDISARSLRTATSNLTAVGLAPGAATFVKDDLLRWARRQEPDSLDLVLVDPPYGWDGWGDLLAALSGAAGAVAAESDRQITTMSGWASLRTRRHGGTVVTVLVADRDFQG</sequence>
<name>A0A6J4JAF0_9ACTN</name>
<keyword evidence="2 3" id="KW-0808">Transferase</keyword>